<dbReference type="PROSITE" id="PS50818">
    <property type="entry name" value="INTEIN_C_TER"/>
    <property type="match status" value="1"/>
</dbReference>
<dbReference type="SUPFAM" id="SSF51294">
    <property type="entry name" value="Hedgehog/intein (Hint) domain"/>
    <property type="match status" value="1"/>
</dbReference>
<feature type="region of interest" description="Disordered" evidence="1">
    <location>
        <begin position="248"/>
        <end position="277"/>
    </location>
</feature>
<dbReference type="SMART" id="SM00306">
    <property type="entry name" value="HintN"/>
    <property type="match status" value="1"/>
</dbReference>
<reference evidence="4" key="1">
    <citation type="submission" date="2023-07" db="EMBL/GenBank/DDBJ databases">
        <title>30 novel species of actinomycetes from the DSMZ collection.</title>
        <authorList>
            <person name="Nouioui I."/>
        </authorList>
    </citation>
    <scope>NUCLEOTIDE SEQUENCE [LARGE SCALE GENOMIC DNA]</scope>
    <source>
        <strain evidence="4">DSM 41640</strain>
    </source>
</reference>
<dbReference type="NCBIfam" id="TIGR01443">
    <property type="entry name" value="intein_Cterm"/>
    <property type="match status" value="1"/>
</dbReference>
<dbReference type="Gene3D" id="2.170.16.10">
    <property type="entry name" value="Hedgehog/Intein (Hint) domain"/>
    <property type="match status" value="1"/>
</dbReference>
<gene>
    <name evidence="3" type="ORF">RNB18_35000</name>
</gene>
<dbReference type="PANTHER" id="PTHR32305">
    <property type="match status" value="1"/>
</dbReference>
<dbReference type="CDD" id="cd00081">
    <property type="entry name" value="Hint"/>
    <property type="match status" value="1"/>
</dbReference>
<evidence type="ECO:0000313" key="4">
    <source>
        <dbReference type="Proteomes" id="UP001183824"/>
    </source>
</evidence>
<protein>
    <submittedName>
        <fullName evidence="3">Polymorphic toxin-type HINT domain-containing protein</fullName>
    </submittedName>
</protein>
<dbReference type="NCBIfam" id="TIGR03696">
    <property type="entry name" value="Rhs_assc_core"/>
    <property type="match status" value="1"/>
</dbReference>
<evidence type="ECO:0000313" key="3">
    <source>
        <dbReference type="EMBL" id="MDT0485328.1"/>
    </source>
</evidence>
<dbReference type="Proteomes" id="UP001183824">
    <property type="component" value="Unassembled WGS sequence"/>
</dbReference>
<feature type="region of interest" description="Disordered" evidence="1">
    <location>
        <begin position="1"/>
        <end position="73"/>
    </location>
</feature>
<dbReference type="Pfam" id="PF05593">
    <property type="entry name" value="RHS_repeat"/>
    <property type="match status" value="1"/>
</dbReference>
<evidence type="ECO:0000256" key="1">
    <source>
        <dbReference type="SAM" id="MobiDB-lite"/>
    </source>
</evidence>
<comment type="caution">
    <text evidence="3">The sequence shown here is derived from an EMBL/GenBank/DDBJ whole genome shotgun (WGS) entry which is preliminary data.</text>
</comment>
<dbReference type="PANTHER" id="PTHR32305:SF17">
    <property type="entry name" value="TRNA NUCLEASE WAPA"/>
    <property type="match status" value="1"/>
</dbReference>
<dbReference type="InterPro" id="IPR022385">
    <property type="entry name" value="Rhs_assc_core"/>
</dbReference>
<dbReference type="InterPro" id="IPR003587">
    <property type="entry name" value="Hint_dom_N"/>
</dbReference>
<dbReference type="RefSeq" id="WP_311718110.1">
    <property type="nucleotide sequence ID" value="NZ_JAVREZ010000015.1"/>
</dbReference>
<organism evidence="3 4">
    <name type="scientific">Streptomyces doebereineriae</name>
    <dbReference type="NCBI Taxonomy" id="3075528"/>
    <lineage>
        <taxon>Bacteria</taxon>
        <taxon>Bacillati</taxon>
        <taxon>Actinomycetota</taxon>
        <taxon>Actinomycetes</taxon>
        <taxon>Kitasatosporales</taxon>
        <taxon>Streptomycetaceae</taxon>
        <taxon>Streptomyces</taxon>
    </lineage>
</organism>
<keyword evidence="4" id="KW-1185">Reference proteome</keyword>
<feature type="compositionally biased region" description="Polar residues" evidence="1">
    <location>
        <begin position="268"/>
        <end position="277"/>
    </location>
</feature>
<dbReference type="InterPro" id="IPR036844">
    <property type="entry name" value="Hint_dom_sf"/>
</dbReference>
<dbReference type="InterPro" id="IPR006141">
    <property type="entry name" value="Intein_N"/>
</dbReference>
<accession>A0ABU2VIB1</accession>
<dbReference type="InterPro" id="IPR031325">
    <property type="entry name" value="RHS_repeat"/>
</dbReference>
<evidence type="ECO:0000259" key="2">
    <source>
        <dbReference type="SMART" id="SM00306"/>
    </source>
</evidence>
<feature type="compositionally biased region" description="Polar residues" evidence="1">
    <location>
        <begin position="1257"/>
        <end position="1283"/>
    </location>
</feature>
<dbReference type="EMBL" id="JAVREZ010000015">
    <property type="protein sequence ID" value="MDT0485328.1"/>
    <property type="molecule type" value="Genomic_DNA"/>
</dbReference>
<feature type="region of interest" description="Disordered" evidence="1">
    <location>
        <begin position="1253"/>
        <end position="1296"/>
    </location>
</feature>
<dbReference type="InterPro" id="IPR006530">
    <property type="entry name" value="YD"/>
</dbReference>
<feature type="compositionally biased region" description="Low complexity" evidence="1">
    <location>
        <begin position="248"/>
        <end position="259"/>
    </location>
</feature>
<dbReference type="PROSITE" id="PS50817">
    <property type="entry name" value="INTEIN_N_TER"/>
    <property type="match status" value="1"/>
</dbReference>
<feature type="domain" description="Hint" evidence="2">
    <location>
        <begin position="2025"/>
        <end position="2126"/>
    </location>
</feature>
<dbReference type="InterPro" id="IPR030934">
    <property type="entry name" value="Intein_C"/>
</dbReference>
<proteinExistence type="predicted"/>
<dbReference type="Gene3D" id="2.180.10.10">
    <property type="entry name" value="RHS repeat-associated core"/>
    <property type="match status" value="1"/>
</dbReference>
<dbReference type="Pfam" id="PF07591">
    <property type="entry name" value="PT-HINT"/>
    <property type="match status" value="1"/>
</dbReference>
<dbReference type="NCBIfam" id="TIGR01643">
    <property type="entry name" value="YD_repeat_2x"/>
    <property type="match status" value="1"/>
</dbReference>
<sequence length="2272" mass="244057">MAAELPGRPDVPQVKPTRVVEVTSPKAAAARSKVARQRKANQRLFDSARAERRSAWPKPSTTEQSLSGTRKEGAVVTVSSIKAGGPSGRRRASGDAEVVVLDQKAARRAGVTGVLFTIEAETAGEAEISVDYSAFASAVGGNWSSRIGLVTLPACVLTTPDKKECRTPTGEPASANSMDAETLTARAPIAGTSDNAPTVMALMATAAAESTAGAGDFKASPLAASSTWQAGNSSGSFTWSYPITTPPAAAGPSPSLALSYDSGRTDGRTANTNNQGSLIGEGFDITSSYIERTYGSCEDDGQTDKSDLCWKYDNASLVLNGQATELVKDDANTKDEWHLKDDDASKVVRLTGADNNDEDGEYWQLTTSNGTTYTFGLNKLPGAGTERTKSAWTVPVFGDDSGEEGYDKGSEFKARSEVQAWRWNLDLVQDVHGNASTYWYTAEDNHYAKNGDKAAPKPYTRGGYLDEIRYGQRGDTLFTAPASDKVVFSYKERCFASSCSSLTADTADDWPDVPFDAICSASETDCEATGPTFFTRKRLTGIDTYFWSRAAEPDAFMPVDSYALGQKFYNGADIDNSSDQSLSLISLTRTGKDGTAVSTPPIEFTYQQRPNRVAGGTQPGGGNILPLTRPRIGTITTETGAITSVTFSEPECVRGSNMPAAEDDNSLSCYPVYWAINGGDTQLDWFHKYRVTSITTNDPAAGSPGTQLSYDYSGPAWHYNDDPFTKNTERTWSVWRGYQKVTSYAGDPGTTRSKNVKLFMQGMNGDTRKNGTTRSATVKGIDLSNDAAVTTDDLDIADVTDDDRYSGQLRQEISYNGATAITTTVHDFWAQQTASQKKSYADITAHFVRTARTYNHTYLTAAKKWRATGTSYAYDTKYGMTTKVEDEGDRAAAGDETCTRTWYARNDTKGLTDLVSRTRTVAKSCAKTDDTLSLPTNADTRGDVLSDAAVVYDIAGATGWTAGQVPALGLPTWTGRAKAYPAASGTSDRNPPAATGWQTVTTTTYDTAAAKLGRPLTTTDAKGRTTTTAYYPAAAGPLATQVVTAPKLASNGQAHQTSTSYNPSRGTVNYTQDANLKRTEHSYDALGRLTATWLPGRSKTADSPSAKFGYSIARNKAPWSSVATLKADGTTYDTTFTLFDSQLRALQVQSPSALGGRVLTDTRYNSRGLAYETYADIYDSANSPSGAYAQAPYGGGAQTQTQFDGAARPTTATFLVDGVKKWETTTSYTGDSTATSAPAGGNATRTITDALGRTTETRTYAGTQPNDTAYGSASGTSYTSVRHTPTRDGKPSTVTGPDNATWSYTYDLFGRTVKTVDPDKGTTTTTYTDLDQVDTTKDDEDRTLLYSYDELGRKTGLWHTSRTDANRLSAWTYDTVLKGQPTASIRYDNGEKYTKEVTAYDNRYRPTVTSLTLPSEDPLVKSGAVLNPVTSETDYYLDGSVSSFKEPAAAGLPSESLTNVYNSAGLQTGLSGKSSYLLAADYTALGQVGQLQLGTSDIEGVKRVFLTNTYEKGTRRLLKGAADDQTRGAVQDLTYTYDLAGNVTGISDSANIGTGADNQCFTYDTYGRLSEAWTPKTADCSTSGRTTTNLGGPAPYWTSYTYTASGQRKTEKKNTATPVTSTYCYDSARTHALTATTTTGSCTGVAKQYTYDDTGNTTTRVKNAGATTAQTLAWNQEGRLSRLTDDASATSTNYLYDADGELLIRRDNASSGETVLYLGNTEVHLKTGKKWANRYYQAAGATIALRTNESGTEKLSFLAGDQHGTNTVSVTSDTTQALTKRYSTPFGAGRGATTGVWPDDKGFLGMSADAGTGLTHIGAREYDPSTGQFISVDPLLQLDLHQTVNGYSYGMQNPATHTDPSGMFITCGKGFDVPCPQNDTNGDGVKNPGSKDRDFPNTNVTWAEEGPRNEDVNGDGYITLLPGVHIPAEWHGTAEFASLFYARLDELSYYGLSLHLDHPDEPLAKHDISQALLDSCNETGCPSEKKFFFNYFAENVVAGISEGGISSGSSGLGRLPSPKKKSTGCQCFLAGTDVLMADGTTKDIEDVKVGDEVWATDPETGETKAGEVTRLISTENDKKFNELSVATGQGIEKLTATYEHPFWSPSEQRWVEAHELAPGMTLLTDDRRTAIVTDNRSFAHHARTYNLTIEGLHTYYVLAGNTPVLVHNSSCSTFGFRDAPTVPGVYTITMKDGKVYVGSSSTNIHSRLHAAFNSDKAAVKSAGYTTSDISNISVNDMSGHSWKAIREQEQSVMDQYGGVGGGTLLNRRNEVP</sequence>
<name>A0ABU2VIB1_9ACTN</name>
<feature type="compositionally biased region" description="Polar residues" evidence="1">
    <location>
        <begin position="59"/>
        <end position="68"/>
    </location>
</feature>
<dbReference type="InterPro" id="IPR050708">
    <property type="entry name" value="T6SS_VgrG/RHS"/>
</dbReference>